<gene>
    <name evidence="2" type="ORF">UFOPK3204_01644</name>
</gene>
<dbReference type="EMBL" id="CAFABK010000113">
    <property type="protein sequence ID" value="CAB4835002.1"/>
    <property type="molecule type" value="Genomic_DNA"/>
</dbReference>
<keyword evidence="1" id="KW-0812">Transmembrane</keyword>
<dbReference type="InterPro" id="IPR047703">
    <property type="entry name" value="SCO2322-like"/>
</dbReference>
<protein>
    <submittedName>
        <fullName evidence="2">Unannotated protein</fullName>
    </submittedName>
</protein>
<proteinExistence type="predicted"/>
<evidence type="ECO:0000256" key="1">
    <source>
        <dbReference type="SAM" id="Phobius"/>
    </source>
</evidence>
<keyword evidence="1" id="KW-1133">Transmembrane helix</keyword>
<sequence length="234" mass="24213">MRILARAAVITTVICLAVQVFAPAARAETAYRYWTFWTVANNEWVLSQVGPASTVPADGDVQAWRFAVTANATSSTYPPRTDPTLAFERICGTVTKPTGQIRVAMVIDPGLTNSAPDGQSPPPARGACAVIAESRSGADALMAIATPRVDKGLVCGIDEYPVGECAIAIDISAAALAPNGDADVLIVPTPAVSEIAIAAAPVTEKGSPIPLIAVGLIIALGLVGAWLLQRRRAS</sequence>
<organism evidence="2">
    <name type="scientific">freshwater metagenome</name>
    <dbReference type="NCBI Taxonomy" id="449393"/>
    <lineage>
        <taxon>unclassified sequences</taxon>
        <taxon>metagenomes</taxon>
        <taxon>ecological metagenomes</taxon>
    </lineage>
</organism>
<name>A0A6J7APU4_9ZZZZ</name>
<dbReference type="AlphaFoldDB" id="A0A6J7APU4"/>
<feature type="transmembrane region" description="Helical" evidence="1">
    <location>
        <begin position="209"/>
        <end position="228"/>
    </location>
</feature>
<accession>A0A6J7APU4</accession>
<reference evidence="2" key="1">
    <citation type="submission" date="2020-05" db="EMBL/GenBank/DDBJ databases">
        <authorList>
            <person name="Chiriac C."/>
            <person name="Salcher M."/>
            <person name="Ghai R."/>
            <person name="Kavagutti S V."/>
        </authorList>
    </citation>
    <scope>NUCLEOTIDE SEQUENCE</scope>
</reference>
<evidence type="ECO:0000313" key="2">
    <source>
        <dbReference type="EMBL" id="CAB4835002.1"/>
    </source>
</evidence>
<dbReference type="NCBIfam" id="NF040672">
    <property type="entry name" value="SCO2322_fam"/>
    <property type="match status" value="1"/>
</dbReference>
<keyword evidence="1" id="KW-0472">Membrane</keyword>